<keyword evidence="1" id="KW-0378">Hydrolase</keyword>
<gene>
    <name evidence="4" type="ORF">SAMN04488103_101271</name>
</gene>
<dbReference type="PANTHER" id="PTHR43156">
    <property type="entry name" value="STAGE II SPORULATION PROTEIN E-RELATED"/>
    <property type="match status" value="1"/>
</dbReference>
<sequence>MVSVGKIERNVLRAPLTPRRVLVVDDSKAQRKVLSLSLMRWGYQVMEAGTGEEALEMCRRTDFDIVLSDWVMPGISGLDFCKAFRALPHERYGYFILLTSKSEKGEVALGLDVGADDFLTKPVNADELHARLRAGERILGMHRELMEKNRLIGSTLGELQKLYDSLDRDLIEARKLQQTLARDRHRDFGRGTASILLRPSGHVGGDLVGFFEISARRVALYSVDVSGHGVASAMMTARLAGLLSGASPDQNIALTGGVEGARDAWPPEMVAARFNRMMLEDMQVEQYFTMAYAEVDLETGRVQLVQAGHPHPMVIRAAGGVEQIGHGGLPIGLLPNVAFERIEARLHPGDRLFLVSDGVTECPALDGGEFGSEGLERFLRRNADTEAQALLEALVWELNGHTGGADFPDDVSGVLFHYRG</sequence>
<dbReference type="Gene3D" id="3.40.50.2300">
    <property type="match status" value="1"/>
</dbReference>
<evidence type="ECO:0000256" key="2">
    <source>
        <dbReference type="PROSITE-ProRule" id="PRU00169"/>
    </source>
</evidence>
<dbReference type="InterPro" id="IPR052016">
    <property type="entry name" value="Bact_Sigma-Reg"/>
</dbReference>
<organism evidence="4 5">
    <name type="scientific">Gemmobacter aquatilis</name>
    <dbReference type="NCBI Taxonomy" id="933059"/>
    <lineage>
        <taxon>Bacteria</taxon>
        <taxon>Pseudomonadati</taxon>
        <taxon>Pseudomonadota</taxon>
        <taxon>Alphaproteobacteria</taxon>
        <taxon>Rhodobacterales</taxon>
        <taxon>Paracoccaceae</taxon>
        <taxon>Gemmobacter</taxon>
    </lineage>
</organism>
<name>A0A1H7YQN5_9RHOB</name>
<keyword evidence="2" id="KW-0597">Phosphoprotein</keyword>
<evidence type="ECO:0000259" key="3">
    <source>
        <dbReference type="PROSITE" id="PS50110"/>
    </source>
</evidence>
<feature type="domain" description="Response regulatory" evidence="3">
    <location>
        <begin position="20"/>
        <end position="136"/>
    </location>
</feature>
<dbReference type="GO" id="GO:0016791">
    <property type="term" value="F:phosphatase activity"/>
    <property type="evidence" value="ECO:0007669"/>
    <property type="project" value="TreeGrafter"/>
</dbReference>
<dbReference type="STRING" id="933059.SAMN04488103_101271"/>
<dbReference type="InterPro" id="IPR001789">
    <property type="entry name" value="Sig_transdc_resp-reg_receiver"/>
</dbReference>
<dbReference type="SMART" id="SM00331">
    <property type="entry name" value="PP2C_SIG"/>
    <property type="match status" value="1"/>
</dbReference>
<dbReference type="PANTHER" id="PTHR43156:SF2">
    <property type="entry name" value="STAGE II SPORULATION PROTEIN E"/>
    <property type="match status" value="1"/>
</dbReference>
<proteinExistence type="predicted"/>
<dbReference type="Proteomes" id="UP000198761">
    <property type="component" value="Unassembled WGS sequence"/>
</dbReference>
<dbReference type="SUPFAM" id="SSF52172">
    <property type="entry name" value="CheY-like"/>
    <property type="match status" value="1"/>
</dbReference>
<evidence type="ECO:0000313" key="4">
    <source>
        <dbReference type="EMBL" id="SEM48273.1"/>
    </source>
</evidence>
<dbReference type="Gene3D" id="3.60.40.10">
    <property type="entry name" value="PPM-type phosphatase domain"/>
    <property type="match status" value="1"/>
</dbReference>
<evidence type="ECO:0000256" key="1">
    <source>
        <dbReference type="ARBA" id="ARBA00022801"/>
    </source>
</evidence>
<keyword evidence="5" id="KW-1185">Reference proteome</keyword>
<dbReference type="AlphaFoldDB" id="A0A1H7YQN5"/>
<dbReference type="PROSITE" id="PS50110">
    <property type="entry name" value="RESPONSE_REGULATORY"/>
    <property type="match status" value="1"/>
</dbReference>
<dbReference type="EMBL" id="FOCE01000001">
    <property type="protein sequence ID" value="SEM48273.1"/>
    <property type="molecule type" value="Genomic_DNA"/>
</dbReference>
<dbReference type="Pfam" id="PF00072">
    <property type="entry name" value="Response_reg"/>
    <property type="match status" value="1"/>
</dbReference>
<protein>
    <submittedName>
        <fullName evidence="4">Serine phosphatase RsbU, regulator of sigma subunit</fullName>
    </submittedName>
</protein>
<dbReference type="SUPFAM" id="SSF81606">
    <property type="entry name" value="PP2C-like"/>
    <property type="match status" value="1"/>
</dbReference>
<dbReference type="CDD" id="cd17574">
    <property type="entry name" value="REC_OmpR"/>
    <property type="match status" value="1"/>
</dbReference>
<dbReference type="InterPro" id="IPR011006">
    <property type="entry name" value="CheY-like_superfamily"/>
</dbReference>
<dbReference type="InterPro" id="IPR001932">
    <property type="entry name" value="PPM-type_phosphatase-like_dom"/>
</dbReference>
<reference evidence="4 5" key="1">
    <citation type="submission" date="2016-10" db="EMBL/GenBank/DDBJ databases">
        <authorList>
            <person name="de Groot N.N."/>
        </authorList>
    </citation>
    <scope>NUCLEOTIDE SEQUENCE [LARGE SCALE GENOMIC DNA]</scope>
    <source>
        <strain evidence="4 5">DSM 3857</strain>
    </source>
</reference>
<dbReference type="Pfam" id="PF07228">
    <property type="entry name" value="SpoIIE"/>
    <property type="match status" value="1"/>
</dbReference>
<feature type="modified residue" description="4-aspartylphosphate" evidence="2">
    <location>
        <position position="69"/>
    </location>
</feature>
<accession>A0A1H7YQN5</accession>
<dbReference type="InterPro" id="IPR036457">
    <property type="entry name" value="PPM-type-like_dom_sf"/>
</dbReference>
<dbReference type="GO" id="GO:0000160">
    <property type="term" value="P:phosphorelay signal transduction system"/>
    <property type="evidence" value="ECO:0007669"/>
    <property type="project" value="InterPro"/>
</dbReference>
<dbReference type="SMART" id="SM00448">
    <property type="entry name" value="REC"/>
    <property type="match status" value="1"/>
</dbReference>
<evidence type="ECO:0000313" key="5">
    <source>
        <dbReference type="Proteomes" id="UP000198761"/>
    </source>
</evidence>